<evidence type="ECO:0000256" key="9">
    <source>
        <dbReference type="ARBA" id="ARBA00023237"/>
    </source>
</evidence>
<dbReference type="PRINTS" id="PR01021">
    <property type="entry name" value="OMPADOMAIN"/>
</dbReference>
<evidence type="ECO:0000256" key="10">
    <source>
        <dbReference type="PROSITE-ProRule" id="PRU00473"/>
    </source>
</evidence>
<evidence type="ECO:0000313" key="15">
    <source>
        <dbReference type="Proteomes" id="UP000190162"/>
    </source>
</evidence>
<dbReference type="GO" id="GO:0015288">
    <property type="term" value="F:porin activity"/>
    <property type="evidence" value="ECO:0007669"/>
    <property type="project" value="UniProtKB-KW"/>
</dbReference>
<comment type="similarity">
    <text evidence="2">Belongs to the outer membrane OOP (TC 1.B.6) superfamily. OmpA family.</text>
</comment>
<keyword evidence="3" id="KW-0813">Transport</keyword>
<keyword evidence="5" id="KW-0812">Transmembrane</keyword>
<evidence type="ECO:0000256" key="8">
    <source>
        <dbReference type="ARBA" id="ARBA00023136"/>
    </source>
</evidence>
<dbReference type="Proteomes" id="UP000190162">
    <property type="component" value="Unassembled WGS sequence"/>
</dbReference>
<dbReference type="PANTHER" id="PTHR30329">
    <property type="entry name" value="STATOR ELEMENT OF FLAGELLAR MOTOR COMPLEX"/>
    <property type="match status" value="1"/>
</dbReference>
<dbReference type="Pfam" id="PF00691">
    <property type="entry name" value="OmpA"/>
    <property type="match status" value="1"/>
</dbReference>
<name>A0A1T4V6T7_9GAMM</name>
<keyword evidence="9" id="KW-0998">Cell outer membrane</keyword>
<feature type="compositionally biased region" description="Basic and acidic residues" evidence="11">
    <location>
        <begin position="304"/>
        <end position="315"/>
    </location>
</feature>
<gene>
    <name evidence="14" type="ORF">SAMN02745132_03261</name>
</gene>
<dbReference type="InterPro" id="IPR006664">
    <property type="entry name" value="OMP_bac"/>
</dbReference>
<dbReference type="SUPFAM" id="SSF103088">
    <property type="entry name" value="OmpA-like"/>
    <property type="match status" value="1"/>
</dbReference>
<dbReference type="PANTHER" id="PTHR30329:SF21">
    <property type="entry name" value="LIPOPROTEIN YIAD-RELATED"/>
    <property type="match status" value="1"/>
</dbReference>
<feature type="region of interest" description="Disordered" evidence="11">
    <location>
        <begin position="294"/>
        <end position="324"/>
    </location>
</feature>
<evidence type="ECO:0000256" key="4">
    <source>
        <dbReference type="ARBA" id="ARBA00022452"/>
    </source>
</evidence>
<dbReference type="Gene3D" id="3.30.1330.60">
    <property type="entry name" value="OmpA-like domain"/>
    <property type="match status" value="1"/>
</dbReference>
<protein>
    <submittedName>
        <fullName evidence="14">OmpA-OmpF porin, OOP family</fullName>
    </submittedName>
</protein>
<keyword evidence="8 10" id="KW-0472">Membrane</keyword>
<evidence type="ECO:0000256" key="6">
    <source>
        <dbReference type="ARBA" id="ARBA00023065"/>
    </source>
</evidence>
<comment type="subcellular location">
    <subcellularLocation>
        <location evidence="1">Cell outer membrane</location>
        <topology evidence="1">Multi-pass membrane protein</topology>
    </subcellularLocation>
</comment>
<dbReference type="Gene3D" id="2.40.160.20">
    <property type="match status" value="1"/>
</dbReference>
<feature type="domain" description="OmpA-like" evidence="13">
    <location>
        <begin position="204"/>
        <end position="321"/>
    </location>
</feature>
<keyword evidence="4" id="KW-1134">Transmembrane beta strand</keyword>
<dbReference type="EMBL" id="FUXU01000049">
    <property type="protein sequence ID" value="SKA60251.1"/>
    <property type="molecule type" value="Genomic_DNA"/>
</dbReference>
<dbReference type="SUPFAM" id="SSF56925">
    <property type="entry name" value="OMPA-like"/>
    <property type="match status" value="1"/>
</dbReference>
<evidence type="ECO:0000256" key="11">
    <source>
        <dbReference type="SAM" id="MobiDB-lite"/>
    </source>
</evidence>
<dbReference type="OrthoDB" id="9782229at2"/>
<dbReference type="AlphaFoldDB" id="A0A1T4V6T7"/>
<keyword evidence="15" id="KW-1185">Reference proteome</keyword>
<proteinExistence type="inferred from homology"/>
<dbReference type="GO" id="GO:0006811">
    <property type="term" value="P:monoatomic ion transport"/>
    <property type="evidence" value="ECO:0007669"/>
    <property type="project" value="UniProtKB-KW"/>
</dbReference>
<evidence type="ECO:0000256" key="12">
    <source>
        <dbReference type="SAM" id="SignalP"/>
    </source>
</evidence>
<dbReference type="InterPro" id="IPR000498">
    <property type="entry name" value="OmpA-like_TM_dom"/>
</dbReference>
<dbReference type="GO" id="GO:0046930">
    <property type="term" value="C:pore complex"/>
    <property type="evidence" value="ECO:0007669"/>
    <property type="project" value="UniProtKB-KW"/>
</dbReference>
<dbReference type="RefSeq" id="WP_078753489.1">
    <property type="nucleotide sequence ID" value="NZ_FUXU01000049.1"/>
</dbReference>
<accession>A0A1T4V6T7</accession>
<evidence type="ECO:0000256" key="7">
    <source>
        <dbReference type="ARBA" id="ARBA00023114"/>
    </source>
</evidence>
<dbReference type="InterPro" id="IPR050330">
    <property type="entry name" value="Bact_OuterMem_StrucFunc"/>
</dbReference>
<dbReference type="InterPro" id="IPR011250">
    <property type="entry name" value="OMP/PagP_B-barrel"/>
</dbReference>
<organism evidence="14 15">
    <name type="scientific">Enterovibrio nigricans DSM 22720</name>
    <dbReference type="NCBI Taxonomy" id="1121868"/>
    <lineage>
        <taxon>Bacteria</taxon>
        <taxon>Pseudomonadati</taxon>
        <taxon>Pseudomonadota</taxon>
        <taxon>Gammaproteobacteria</taxon>
        <taxon>Vibrionales</taxon>
        <taxon>Vibrionaceae</taxon>
        <taxon>Enterovibrio</taxon>
    </lineage>
</organism>
<evidence type="ECO:0000256" key="5">
    <source>
        <dbReference type="ARBA" id="ARBA00022692"/>
    </source>
</evidence>
<sequence length="324" mass="35498">MKKAVTSLAIMMALSPFAYAQDDANFYLGARVGSSTLEDACQAGSCDDQEVGAGLIAGYDFANGFSIESTYDYLGNFETYYNSVGAKRSGDLTAFTLAPKLNFGITDATDIYGKIGLAWWDWDSNAGSEDDISLLTALGVDHRANDLVNVRLEYQYIPKMDEGYIDADNHFISAGITFHFGRHSEPELVVVEEVVVVEEIVEPKRYVFSEADEVELFAFGKSSLSAGAAQQLQPMLKRLQDFPQSTAIVIGHTDSIGAEAFNQKLSEERAQSVAKYFTDNGVSADRLSVVGMGEKDPIASNDTEQGRAKNRRVEIDSPEFVYEE</sequence>
<dbReference type="Pfam" id="PF01389">
    <property type="entry name" value="OmpA_membrane"/>
    <property type="match status" value="1"/>
</dbReference>
<evidence type="ECO:0000313" key="14">
    <source>
        <dbReference type="EMBL" id="SKA60251.1"/>
    </source>
</evidence>
<dbReference type="CDD" id="cd07185">
    <property type="entry name" value="OmpA_C-like"/>
    <property type="match status" value="1"/>
</dbReference>
<reference evidence="15" key="1">
    <citation type="submission" date="2017-02" db="EMBL/GenBank/DDBJ databases">
        <authorList>
            <person name="Varghese N."/>
            <person name="Submissions S."/>
        </authorList>
    </citation>
    <scope>NUCLEOTIDE SEQUENCE [LARGE SCALE GENOMIC DNA]</scope>
    <source>
        <strain evidence="15">DSM 22720</strain>
    </source>
</reference>
<keyword evidence="12" id="KW-0732">Signal</keyword>
<dbReference type="GO" id="GO:0009279">
    <property type="term" value="C:cell outer membrane"/>
    <property type="evidence" value="ECO:0007669"/>
    <property type="project" value="UniProtKB-SubCell"/>
</dbReference>
<evidence type="ECO:0000256" key="3">
    <source>
        <dbReference type="ARBA" id="ARBA00022448"/>
    </source>
</evidence>
<feature type="signal peptide" evidence="12">
    <location>
        <begin position="1"/>
        <end position="20"/>
    </location>
</feature>
<evidence type="ECO:0000256" key="2">
    <source>
        <dbReference type="ARBA" id="ARBA00005710"/>
    </source>
</evidence>
<evidence type="ECO:0000259" key="13">
    <source>
        <dbReference type="PROSITE" id="PS51123"/>
    </source>
</evidence>
<evidence type="ECO:0000256" key="1">
    <source>
        <dbReference type="ARBA" id="ARBA00004571"/>
    </source>
</evidence>
<dbReference type="InterPro" id="IPR006665">
    <property type="entry name" value="OmpA-like"/>
</dbReference>
<dbReference type="PROSITE" id="PS51123">
    <property type="entry name" value="OMPA_2"/>
    <property type="match status" value="1"/>
</dbReference>
<keyword evidence="7" id="KW-0626">Porin</keyword>
<keyword evidence="6" id="KW-0406">Ion transport</keyword>
<feature type="chain" id="PRO_5011984305" evidence="12">
    <location>
        <begin position="21"/>
        <end position="324"/>
    </location>
</feature>
<dbReference type="InterPro" id="IPR036737">
    <property type="entry name" value="OmpA-like_sf"/>
</dbReference>